<dbReference type="Ensembl" id="ENSENLT00000053695.1">
    <property type="protein sequence ID" value="ENSENLP00000052431.1"/>
    <property type="gene ID" value="ENSENLG00000021924.1"/>
</dbReference>
<organism evidence="1 2">
    <name type="scientific">Echeneis naucrates</name>
    <name type="common">Live sharksucker</name>
    <dbReference type="NCBI Taxonomy" id="173247"/>
    <lineage>
        <taxon>Eukaryota</taxon>
        <taxon>Metazoa</taxon>
        <taxon>Chordata</taxon>
        <taxon>Craniata</taxon>
        <taxon>Vertebrata</taxon>
        <taxon>Euteleostomi</taxon>
        <taxon>Actinopterygii</taxon>
        <taxon>Neopterygii</taxon>
        <taxon>Teleostei</taxon>
        <taxon>Neoteleostei</taxon>
        <taxon>Acanthomorphata</taxon>
        <taxon>Carangaria</taxon>
        <taxon>Carangiformes</taxon>
        <taxon>Echeneidae</taxon>
        <taxon>Echeneis</taxon>
    </lineage>
</organism>
<dbReference type="AlphaFoldDB" id="A0A665X977"/>
<evidence type="ECO:0000313" key="1">
    <source>
        <dbReference type="Ensembl" id="ENSENLP00000052431.1"/>
    </source>
</evidence>
<sequence>MDQFHAPGTRSFTVLSTCLSPTMIPAVLLPGESSFFVVKRSPRLSLSRCLWQLHGNGNVPCARWHCSVLSVNW</sequence>
<protein>
    <submittedName>
        <fullName evidence="1">Uncharacterized protein</fullName>
    </submittedName>
</protein>
<proteinExistence type="predicted"/>
<reference evidence="1" key="3">
    <citation type="submission" date="2025-09" db="UniProtKB">
        <authorList>
            <consortium name="Ensembl"/>
        </authorList>
    </citation>
    <scope>IDENTIFICATION</scope>
</reference>
<dbReference type="InParanoid" id="A0A665X977"/>
<evidence type="ECO:0000313" key="2">
    <source>
        <dbReference type="Proteomes" id="UP000472264"/>
    </source>
</evidence>
<reference evidence="1" key="2">
    <citation type="submission" date="2025-08" db="UniProtKB">
        <authorList>
            <consortium name="Ensembl"/>
        </authorList>
    </citation>
    <scope>IDENTIFICATION</scope>
</reference>
<dbReference type="Proteomes" id="UP000472264">
    <property type="component" value="Chromosome 20"/>
</dbReference>
<keyword evidence="2" id="KW-1185">Reference proteome</keyword>
<reference evidence="1" key="1">
    <citation type="submission" date="2021-04" db="EMBL/GenBank/DDBJ databases">
        <authorList>
            <consortium name="Wellcome Sanger Institute Data Sharing"/>
        </authorList>
    </citation>
    <scope>NUCLEOTIDE SEQUENCE [LARGE SCALE GENOMIC DNA]</scope>
</reference>
<name>A0A665X977_ECHNA</name>
<accession>A0A665X977</accession>